<keyword evidence="2" id="KW-0645">Protease</keyword>
<protein>
    <submittedName>
        <fullName evidence="13">Penicillin-binding protein</fullName>
    </submittedName>
</protein>
<reference evidence="14" key="1">
    <citation type="submission" date="2016-09" db="EMBL/GenBank/DDBJ databases">
        <authorList>
            <person name="Greninger A.L."/>
            <person name="Jerome K.R."/>
            <person name="Mcnair B."/>
            <person name="Wallis C."/>
            <person name="Fang F."/>
        </authorList>
    </citation>
    <scope>NUCLEOTIDE SEQUENCE [LARGE SCALE GENOMIC DNA]</scope>
    <source>
        <strain evidence="14">BC1_M4</strain>
    </source>
</reference>
<dbReference type="InterPro" id="IPR001264">
    <property type="entry name" value="Glyco_trans_51"/>
</dbReference>
<evidence type="ECO:0000256" key="9">
    <source>
        <dbReference type="SAM" id="MobiDB-lite"/>
    </source>
</evidence>
<evidence type="ECO:0000256" key="4">
    <source>
        <dbReference type="ARBA" id="ARBA00022679"/>
    </source>
</evidence>
<dbReference type="InterPro" id="IPR023346">
    <property type="entry name" value="Lysozyme-like_dom_sf"/>
</dbReference>
<keyword evidence="10" id="KW-0472">Membrane</keyword>
<dbReference type="Gene3D" id="3.40.710.10">
    <property type="entry name" value="DD-peptidase/beta-lactamase superfamily"/>
    <property type="match status" value="1"/>
</dbReference>
<dbReference type="RefSeq" id="WP_069401048.1">
    <property type="nucleotide sequence ID" value="NZ_JACKTB010000106.1"/>
</dbReference>
<dbReference type="GO" id="GO:0006508">
    <property type="term" value="P:proteolysis"/>
    <property type="evidence" value="ECO:0007669"/>
    <property type="project" value="UniProtKB-KW"/>
</dbReference>
<dbReference type="Proteomes" id="UP000094224">
    <property type="component" value="Unassembled WGS sequence"/>
</dbReference>
<dbReference type="STRING" id="243061.AWC25_16340"/>
<keyword evidence="1" id="KW-0121">Carboxypeptidase</keyword>
<evidence type="ECO:0000313" key="13">
    <source>
        <dbReference type="EMBL" id="ODR05254.1"/>
    </source>
</evidence>
<dbReference type="InterPro" id="IPR050396">
    <property type="entry name" value="Glycosyltr_51/Transpeptidase"/>
</dbReference>
<gene>
    <name evidence="13" type="ORF">BHQ21_14880</name>
</gene>
<name>A0A1E3SSX6_9MYCO</name>
<comment type="caution">
    <text evidence="13">The sequence shown here is derived from an EMBL/GenBank/DDBJ whole genome shotgun (WGS) entry which is preliminary data.</text>
</comment>
<organism evidence="13 14">
    <name type="scientific">Mycobacterium sherrisii</name>
    <dbReference type="NCBI Taxonomy" id="243061"/>
    <lineage>
        <taxon>Bacteria</taxon>
        <taxon>Bacillati</taxon>
        <taxon>Actinomycetota</taxon>
        <taxon>Actinomycetes</taxon>
        <taxon>Mycobacteriales</taxon>
        <taxon>Mycobacteriaceae</taxon>
        <taxon>Mycobacterium</taxon>
        <taxon>Mycobacterium simiae complex</taxon>
    </lineage>
</organism>
<dbReference type="Pfam" id="PF00912">
    <property type="entry name" value="Transgly"/>
    <property type="match status" value="1"/>
</dbReference>
<dbReference type="GO" id="GO:0009002">
    <property type="term" value="F:serine-type D-Ala-D-Ala carboxypeptidase activity"/>
    <property type="evidence" value="ECO:0007669"/>
    <property type="project" value="UniProtKB-EC"/>
</dbReference>
<dbReference type="EMBL" id="MIHC01000024">
    <property type="protein sequence ID" value="ODR05254.1"/>
    <property type="molecule type" value="Genomic_DNA"/>
</dbReference>
<feature type="domain" description="Penicillin-binding protein transpeptidase" evidence="11">
    <location>
        <begin position="484"/>
        <end position="745"/>
    </location>
</feature>
<dbReference type="PANTHER" id="PTHR32282:SF34">
    <property type="entry name" value="PENICILLIN-BINDING PROTEIN 1A"/>
    <property type="match status" value="1"/>
</dbReference>
<evidence type="ECO:0000256" key="1">
    <source>
        <dbReference type="ARBA" id="ARBA00022645"/>
    </source>
</evidence>
<dbReference type="Pfam" id="PF00905">
    <property type="entry name" value="Transpeptidase"/>
    <property type="match status" value="1"/>
</dbReference>
<feature type="compositionally biased region" description="Low complexity" evidence="9">
    <location>
        <begin position="821"/>
        <end position="834"/>
    </location>
</feature>
<keyword evidence="3" id="KW-0328">Glycosyltransferase</keyword>
<feature type="compositionally biased region" description="Basic and acidic residues" evidence="9">
    <location>
        <begin position="1"/>
        <end position="10"/>
    </location>
</feature>
<dbReference type="InterPro" id="IPR012338">
    <property type="entry name" value="Beta-lactam/transpept-like"/>
</dbReference>
<keyword evidence="14" id="KW-1185">Reference proteome</keyword>
<feature type="compositionally biased region" description="Basic and acidic residues" evidence="9">
    <location>
        <begin position="91"/>
        <end position="103"/>
    </location>
</feature>
<keyword evidence="10" id="KW-0812">Transmembrane</keyword>
<feature type="transmembrane region" description="Helical" evidence="10">
    <location>
        <begin position="166"/>
        <end position="189"/>
    </location>
</feature>
<evidence type="ECO:0000256" key="5">
    <source>
        <dbReference type="ARBA" id="ARBA00022801"/>
    </source>
</evidence>
<evidence type="ECO:0000256" key="10">
    <source>
        <dbReference type="SAM" id="Phobius"/>
    </source>
</evidence>
<feature type="compositionally biased region" description="Pro residues" evidence="9">
    <location>
        <begin position="116"/>
        <end position="133"/>
    </location>
</feature>
<dbReference type="GO" id="GO:0008955">
    <property type="term" value="F:peptidoglycan glycosyltransferase activity"/>
    <property type="evidence" value="ECO:0007669"/>
    <property type="project" value="UniProtKB-EC"/>
</dbReference>
<keyword evidence="10" id="KW-1133">Transmembrane helix</keyword>
<feature type="compositionally biased region" description="Basic and acidic residues" evidence="9">
    <location>
        <begin position="35"/>
        <end position="57"/>
    </location>
</feature>
<evidence type="ECO:0000256" key="8">
    <source>
        <dbReference type="ARBA" id="ARBA00049902"/>
    </source>
</evidence>
<dbReference type="FunFam" id="1.10.3810.10:FF:000007">
    <property type="entry name" value="Penicillin-binding protein 1A"/>
    <property type="match status" value="1"/>
</dbReference>
<keyword evidence="5" id="KW-0378">Hydrolase</keyword>
<feature type="compositionally biased region" description="Basic and acidic residues" evidence="9">
    <location>
        <begin position="65"/>
        <end position="77"/>
    </location>
</feature>
<comment type="catalytic activity">
    <reaction evidence="8">
        <text>[GlcNAc-(1-&gt;4)-Mur2Ac(oyl-L-Ala-gamma-D-Glu-L-Lys-D-Ala-D-Ala)](n)-di-trans,octa-cis-undecaprenyl diphosphate + beta-D-GlcNAc-(1-&gt;4)-Mur2Ac(oyl-L-Ala-gamma-D-Glu-L-Lys-D-Ala-D-Ala)-di-trans,octa-cis-undecaprenyl diphosphate = [GlcNAc-(1-&gt;4)-Mur2Ac(oyl-L-Ala-gamma-D-Glu-L-Lys-D-Ala-D-Ala)](n+1)-di-trans,octa-cis-undecaprenyl diphosphate + di-trans,octa-cis-undecaprenyl diphosphate + H(+)</text>
        <dbReference type="Rhea" id="RHEA:23708"/>
        <dbReference type="Rhea" id="RHEA-COMP:9602"/>
        <dbReference type="Rhea" id="RHEA-COMP:9603"/>
        <dbReference type="ChEBI" id="CHEBI:15378"/>
        <dbReference type="ChEBI" id="CHEBI:58405"/>
        <dbReference type="ChEBI" id="CHEBI:60033"/>
        <dbReference type="ChEBI" id="CHEBI:78435"/>
        <dbReference type="EC" id="2.4.99.28"/>
    </reaction>
</comment>
<keyword evidence="4" id="KW-0808">Transferase</keyword>
<evidence type="ECO:0000256" key="7">
    <source>
        <dbReference type="ARBA" id="ARBA00034000"/>
    </source>
</evidence>
<feature type="domain" description="Glycosyl transferase family 51" evidence="12">
    <location>
        <begin position="211"/>
        <end position="390"/>
    </location>
</feature>
<dbReference type="SUPFAM" id="SSF56601">
    <property type="entry name" value="beta-lactamase/transpeptidase-like"/>
    <property type="match status" value="1"/>
</dbReference>
<evidence type="ECO:0000256" key="6">
    <source>
        <dbReference type="ARBA" id="ARBA00023268"/>
    </source>
</evidence>
<evidence type="ECO:0000256" key="3">
    <source>
        <dbReference type="ARBA" id="ARBA00022676"/>
    </source>
</evidence>
<feature type="compositionally biased region" description="Pro residues" evidence="9">
    <location>
        <begin position="835"/>
        <end position="864"/>
    </location>
</feature>
<dbReference type="PANTHER" id="PTHR32282">
    <property type="entry name" value="BINDING PROTEIN TRANSPEPTIDASE, PUTATIVE-RELATED"/>
    <property type="match status" value="1"/>
</dbReference>
<proteinExistence type="predicted"/>
<feature type="region of interest" description="Disordered" evidence="9">
    <location>
        <begin position="1"/>
        <end position="148"/>
    </location>
</feature>
<accession>A0A1E3SSX6</accession>
<evidence type="ECO:0000313" key="14">
    <source>
        <dbReference type="Proteomes" id="UP000094224"/>
    </source>
</evidence>
<evidence type="ECO:0000256" key="2">
    <source>
        <dbReference type="ARBA" id="ARBA00022670"/>
    </source>
</evidence>
<feature type="region of interest" description="Disordered" evidence="9">
    <location>
        <begin position="821"/>
        <end position="864"/>
    </location>
</feature>
<comment type="catalytic activity">
    <reaction evidence="7">
        <text>Preferential cleavage: (Ac)2-L-Lys-D-Ala-|-D-Ala. Also transpeptidation of peptidyl-alanyl moieties that are N-acyl substituents of D-alanine.</text>
        <dbReference type="EC" id="3.4.16.4"/>
    </reaction>
</comment>
<dbReference type="InterPro" id="IPR001460">
    <property type="entry name" value="PCN-bd_Tpept"/>
</dbReference>
<sequence length="864" mass="90581">MNNEGRHDQSPDDPSGVDGLAERIGENGTPDGPDAGDRPGRHGDAGHRRKVAPDDRMTTILPPVVDDRSPRRSDPIAEVRAALAGPPAKPGPRDALDEVKAALDGRAATPPRRSSGPPPRPPEVPPPPPPPRRPGGAGGPDRPNGPGSGLDWSWVEQINWRWVRRAAYLTGAVLVLLPIVTFTMAYFIVDIPKPGNIRTNQVSTILASDGSEIAKIVPPEGNRIDVNISQVPVHVRQAVIAAEDRNFYSNPGFDFTGFARAVENNLFGNGDLQGGSTITQQYVKNALVGSAQHGFAGLMRKAKELVIATKMSGEWSKDDVLQAYLNIIYFGRGAYGISAAAKAYFDKPVDQLTVSEGALLAALIRRPSSLDPAIDPKGAEARWNWVLDGMVETKALSANDRAGQTFPQTVPPDLARAQNQTTGPNGLIERQVTKELMELFNIDEQTLNTQGLQVTTTIDPKAQQAAEKAVAKYLDGQDPDMRSAVVSIDPRTGAVRAYYGGPDANGYDFAQAGLQTGSSFKVFALVAALQQGIGLGYQVDSSPLTVDGIKITNVDGENCGTCNIAEALKMSLNTAYYRLMLKLKNGPQAVADAAHQAGVAKSFPGVAHTLSEDGKGGPPNNGIVLGQYQTRPIDMASAYATLAASGVYHPPHLVQKVVNADGQVLFDAGDSDKGVEQRIDKAVADNTTAAMAPIAAYSRGHALSGGRPSAAKTGTVQLGDTQANKDAWMVGYTPSLSTAVWVGTVQDNVPLVTASGAEVYGSGLPSDIWKATMDGALKGTPNESFPKPTEIGGYAGVPAPPPPPPPPAETVIQPTIEVAPGITIPVGPPTTITAAPPPPPGAPPGPFGPQPPAPPAPPFGQPPP</sequence>
<evidence type="ECO:0000259" key="12">
    <source>
        <dbReference type="Pfam" id="PF00912"/>
    </source>
</evidence>
<dbReference type="GO" id="GO:0008658">
    <property type="term" value="F:penicillin binding"/>
    <property type="evidence" value="ECO:0007669"/>
    <property type="project" value="InterPro"/>
</dbReference>
<dbReference type="SUPFAM" id="SSF53955">
    <property type="entry name" value="Lysozyme-like"/>
    <property type="match status" value="1"/>
</dbReference>
<dbReference type="AlphaFoldDB" id="A0A1E3SSX6"/>
<dbReference type="GO" id="GO:0030288">
    <property type="term" value="C:outer membrane-bounded periplasmic space"/>
    <property type="evidence" value="ECO:0007669"/>
    <property type="project" value="TreeGrafter"/>
</dbReference>
<evidence type="ECO:0000259" key="11">
    <source>
        <dbReference type="Pfam" id="PF00905"/>
    </source>
</evidence>
<dbReference type="InterPro" id="IPR036950">
    <property type="entry name" value="PBP_transglycosylase"/>
</dbReference>
<dbReference type="Gene3D" id="1.10.3810.10">
    <property type="entry name" value="Biosynthetic peptidoglycan transglycosylase-like"/>
    <property type="match status" value="1"/>
</dbReference>
<dbReference type="GO" id="GO:0009252">
    <property type="term" value="P:peptidoglycan biosynthetic process"/>
    <property type="evidence" value="ECO:0007669"/>
    <property type="project" value="TreeGrafter"/>
</dbReference>
<keyword evidence="6" id="KW-0511">Multifunctional enzyme</keyword>